<proteinExistence type="predicted"/>
<protein>
    <submittedName>
        <fullName evidence="1">Uncharacterized protein</fullName>
    </submittedName>
</protein>
<reference evidence="2" key="1">
    <citation type="journal article" date="2019" name="Int. J. Syst. Evol. Microbiol.">
        <title>The Global Catalogue of Microorganisms (GCM) 10K type strain sequencing project: providing services to taxonomists for standard genome sequencing and annotation.</title>
        <authorList>
            <consortium name="The Broad Institute Genomics Platform"/>
            <consortium name="The Broad Institute Genome Sequencing Center for Infectious Disease"/>
            <person name="Wu L."/>
            <person name="Ma J."/>
        </authorList>
    </citation>
    <scope>NUCLEOTIDE SEQUENCE [LARGE SCALE GENOMIC DNA]</scope>
    <source>
        <strain evidence="2">CGMCC 1.15043</strain>
    </source>
</reference>
<comment type="caution">
    <text evidence="1">The sequence shown here is derived from an EMBL/GenBank/DDBJ whole genome shotgun (WGS) entry which is preliminary data.</text>
</comment>
<evidence type="ECO:0000313" key="2">
    <source>
        <dbReference type="Proteomes" id="UP000615455"/>
    </source>
</evidence>
<name>A0ABQ1FI09_9BACL</name>
<dbReference type="EMBL" id="BMHE01000078">
    <property type="protein sequence ID" value="GGA14828.1"/>
    <property type="molecule type" value="Genomic_DNA"/>
</dbReference>
<gene>
    <name evidence="1" type="ORF">GCM10008018_69610</name>
</gene>
<evidence type="ECO:0000313" key="1">
    <source>
        <dbReference type="EMBL" id="GGA14828.1"/>
    </source>
</evidence>
<organism evidence="1 2">
    <name type="scientific">Paenibacillus marchantiophytorum</name>
    <dbReference type="NCBI Taxonomy" id="1619310"/>
    <lineage>
        <taxon>Bacteria</taxon>
        <taxon>Bacillati</taxon>
        <taxon>Bacillota</taxon>
        <taxon>Bacilli</taxon>
        <taxon>Bacillales</taxon>
        <taxon>Paenibacillaceae</taxon>
        <taxon>Paenibacillus</taxon>
    </lineage>
</organism>
<keyword evidence="2" id="KW-1185">Reference proteome</keyword>
<sequence>MFDFEEGYALLTNNDIDFEGRFYSCSIALEKQWFSLKSESICNEVTVYYAPDCLNCIYIINPNSELICCNLLPTLEVLPEEYLNQYYARFQELKEHRAQTYAVKKGKRKWQ</sequence>
<accession>A0ABQ1FI09</accession>
<dbReference type="RefSeq" id="WP_189020529.1">
    <property type="nucleotide sequence ID" value="NZ_BMHE01000078.1"/>
</dbReference>
<dbReference type="Proteomes" id="UP000615455">
    <property type="component" value="Unassembled WGS sequence"/>
</dbReference>